<dbReference type="RefSeq" id="WP_068016989.1">
    <property type="nucleotide sequence ID" value="NZ_QQAZ01000001.1"/>
</dbReference>
<evidence type="ECO:0000313" key="7">
    <source>
        <dbReference type="EMBL" id="RDI55882.1"/>
    </source>
</evidence>
<keyword evidence="5 6" id="KW-0949">S-adenosyl-L-methionine</keyword>
<evidence type="ECO:0000256" key="3">
    <source>
        <dbReference type="ARBA" id="ARBA00022603"/>
    </source>
</evidence>
<dbReference type="OrthoDB" id="9806164at2"/>
<evidence type="ECO:0000256" key="6">
    <source>
        <dbReference type="RuleBase" id="RU362030"/>
    </source>
</evidence>
<accession>A0A370HFQ1</accession>
<dbReference type="InterPro" id="IPR029063">
    <property type="entry name" value="SAM-dependent_MTases_sf"/>
</dbReference>
<evidence type="ECO:0000256" key="4">
    <source>
        <dbReference type="ARBA" id="ARBA00022679"/>
    </source>
</evidence>
<name>A0A370HFQ1_9NOCA</name>
<dbReference type="EMBL" id="QQAZ01000001">
    <property type="protein sequence ID" value="RDI55882.1"/>
    <property type="molecule type" value="Genomic_DNA"/>
</dbReference>
<keyword evidence="4 7" id="KW-0808">Transferase</keyword>
<dbReference type="SUPFAM" id="SSF53335">
    <property type="entry name" value="S-adenosyl-L-methionine-dependent methyltransferases"/>
    <property type="match status" value="1"/>
</dbReference>
<dbReference type="PANTHER" id="PTHR43619">
    <property type="entry name" value="S-ADENOSYL-L-METHIONINE-DEPENDENT METHYLTRANSFERASE YKTD-RELATED"/>
    <property type="match status" value="1"/>
</dbReference>
<dbReference type="Gene3D" id="3.40.50.150">
    <property type="entry name" value="Vaccinia Virus protein VP39"/>
    <property type="match status" value="1"/>
</dbReference>
<dbReference type="GO" id="GO:0008168">
    <property type="term" value="F:methyltransferase activity"/>
    <property type="evidence" value="ECO:0007669"/>
    <property type="project" value="UniProtKB-UniRule"/>
</dbReference>
<evidence type="ECO:0000256" key="5">
    <source>
        <dbReference type="ARBA" id="ARBA00022691"/>
    </source>
</evidence>
<protein>
    <recommendedName>
        <fullName evidence="6">S-adenosyl-L-methionine-dependent methyltransferase</fullName>
        <ecNumber evidence="6">2.1.1.-</ecNumber>
    </recommendedName>
</protein>
<dbReference type="PANTHER" id="PTHR43619:SF2">
    <property type="entry name" value="S-ADENOSYL-L-METHIONINE-DEPENDENT METHYLTRANSFERASES SUPERFAMILY PROTEIN"/>
    <property type="match status" value="1"/>
</dbReference>
<evidence type="ECO:0000256" key="2">
    <source>
        <dbReference type="ARBA" id="ARBA00008138"/>
    </source>
</evidence>
<keyword evidence="3 6" id="KW-0489">Methyltransferase</keyword>
<dbReference type="EC" id="2.1.1.-" evidence="6"/>
<comment type="caution">
    <text evidence="7">The sequence shown here is derived from an EMBL/GenBank/DDBJ whole genome shotgun (WGS) entry which is preliminary data.</text>
</comment>
<dbReference type="AlphaFoldDB" id="A0A370HFQ1"/>
<keyword evidence="8" id="KW-1185">Reference proteome</keyword>
<proteinExistence type="inferred from homology"/>
<dbReference type="Proteomes" id="UP000255355">
    <property type="component" value="Unassembled WGS sequence"/>
</dbReference>
<organism evidence="7 8">
    <name type="scientific">Nocardia mexicana</name>
    <dbReference type="NCBI Taxonomy" id="279262"/>
    <lineage>
        <taxon>Bacteria</taxon>
        <taxon>Bacillati</taxon>
        <taxon>Actinomycetota</taxon>
        <taxon>Actinomycetes</taxon>
        <taxon>Mycobacteriales</taxon>
        <taxon>Nocardiaceae</taxon>
        <taxon>Nocardia</taxon>
    </lineage>
</organism>
<evidence type="ECO:0000256" key="1">
    <source>
        <dbReference type="ARBA" id="ARBA00003907"/>
    </source>
</evidence>
<sequence length="299" mass="32903">MRTEGDAWDIKTGVGSTALFVAAARALGGDEEQALAEDPFAEDFLRAAGDEWSALLDGEAPGHPLVATEFGRDFQEFQIARTKYFDDFFRDATAAEVRQVVILAAGLDARAYRLPWPDGTVVYELDRPEVLEFKRNVLADNGDKPRTDRREVPVDLREDWPQALRDSGFDPSVPTAWLAEGLLIYLPAAAVEHLFERIESLSAPGSRVAIEQMDTLPEEAAAALAEQPDESDNPGGEWLRLIYNEPRSEAAAWFTARGWTGERVDVPEYLRAHGRPAPSPEQSGALISTLVSLVTAVRP</sequence>
<dbReference type="Pfam" id="PF04072">
    <property type="entry name" value="LCM"/>
    <property type="match status" value="1"/>
</dbReference>
<dbReference type="STRING" id="1210089.GCA_001613165_01997"/>
<gene>
    <name evidence="7" type="ORF">DFR68_101718</name>
</gene>
<dbReference type="InterPro" id="IPR007213">
    <property type="entry name" value="Ppm1/Ppm2/Tcmp"/>
</dbReference>
<dbReference type="NCBIfam" id="TIGR00027">
    <property type="entry name" value="mthyl_TIGR00027"/>
    <property type="match status" value="1"/>
</dbReference>
<reference evidence="7 8" key="1">
    <citation type="submission" date="2018-07" db="EMBL/GenBank/DDBJ databases">
        <title>Genomic Encyclopedia of Type Strains, Phase IV (KMG-IV): sequencing the most valuable type-strain genomes for metagenomic binning, comparative biology and taxonomic classification.</title>
        <authorList>
            <person name="Goeker M."/>
        </authorList>
    </citation>
    <scope>NUCLEOTIDE SEQUENCE [LARGE SCALE GENOMIC DNA]</scope>
    <source>
        <strain evidence="7 8">DSM 44952</strain>
    </source>
</reference>
<evidence type="ECO:0000313" key="8">
    <source>
        <dbReference type="Proteomes" id="UP000255355"/>
    </source>
</evidence>
<dbReference type="InterPro" id="IPR011610">
    <property type="entry name" value="SAM_mthyl_Trfase_ML2640-like"/>
</dbReference>
<comment type="similarity">
    <text evidence="2 6">Belongs to the UPF0677 family.</text>
</comment>
<comment type="function">
    <text evidence="1 6">Exhibits S-adenosyl-L-methionine-dependent methyltransferase activity.</text>
</comment>
<dbReference type="GO" id="GO:0032259">
    <property type="term" value="P:methylation"/>
    <property type="evidence" value="ECO:0007669"/>
    <property type="project" value="UniProtKB-KW"/>
</dbReference>